<reference evidence="1 2" key="1">
    <citation type="submission" date="2014-08" db="EMBL/GenBank/DDBJ databases">
        <authorList>
            <person name="Moulin Lionel"/>
        </authorList>
    </citation>
    <scope>NUCLEOTIDE SEQUENCE [LARGE SCALE GENOMIC DNA]</scope>
</reference>
<dbReference type="EMBL" id="CCNE01000023">
    <property type="protein sequence ID" value="CDX58739.1"/>
    <property type="molecule type" value="Genomic_DNA"/>
</dbReference>
<sequence>MLTRHAEIRCQQRGIRADVIDAILAYGCRRRRHGADVYFMDHEAKARARAELGCQYAKVSDHLDTYLVMSDGGEMITAAKRLGRLKF</sequence>
<evidence type="ECO:0008006" key="3">
    <source>
        <dbReference type="Google" id="ProtNLM"/>
    </source>
</evidence>
<gene>
    <name evidence="1" type="ORF">MPL3365_30283</name>
</gene>
<dbReference type="AlphaFoldDB" id="A0A090GE91"/>
<name>A0A090GE91_MESPL</name>
<dbReference type="Proteomes" id="UP000046122">
    <property type="component" value="Unassembled WGS sequence"/>
</dbReference>
<proteinExistence type="predicted"/>
<organism evidence="1 2">
    <name type="scientific">Mesorhizobium plurifarium</name>
    <dbReference type="NCBI Taxonomy" id="69974"/>
    <lineage>
        <taxon>Bacteria</taxon>
        <taxon>Pseudomonadati</taxon>
        <taxon>Pseudomonadota</taxon>
        <taxon>Alphaproteobacteria</taxon>
        <taxon>Hyphomicrobiales</taxon>
        <taxon>Phyllobacteriaceae</taxon>
        <taxon>Mesorhizobium</taxon>
    </lineage>
</organism>
<evidence type="ECO:0000313" key="1">
    <source>
        <dbReference type="EMBL" id="CDX58739.1"/>
    </source>
</evidence>
<protein>
    <recommendedName>
        <fullName evidence="3">DUF4258 domain-containing protein</fullName>
    </recommendedName>
</protein>
<evidence type="ECO:0000313" key="2">
    <source>
        <dbReference type="Proteomes" id="UP000046122"/>
    </source>
</evidence>
<accession>A0A090GE91</accession>